<feature type="transmembrane region" description="Helical" evidence="1">
    <location>
        <begin position="43"/>
        <end position="64"/>
    </location>
</feature>
<feature type="transmembrane region" description="Helical" evidence="1">
    <location>
        <begin position="111"/>
        <end position="132"/>
    </location>
</feature>
<dbReference type="RefSeq" id="WP_186284660.1">
    <property type="nucleotide sequence ID" value="NZ_JACMSF010000029.1"/>
</dbReference>
<comment type="caution">
    <text evidence="2">The sequence shown here is derived from an EMBL/GenBank/DDBJ whole genome shotgun (WGS) entry which is preliminary data.</text>
</comment>
<keyword evidence="1" id="KW-1133">Transmembrane helix</keyword>
<protein>
    <submittedName>
        <fullName evidence="2">Uncharacterized protein</fullName>
    </submittedName>
</protein>
<gene>
    <name evidence="2" type="ORF">H4N64_25065</name>
</gene>
<evidence type="ECO:0000313" key="2">
    <source>
        <dbReference type="EMBL" id="MBC2904801.1"/>
    </source>
</evidence>
<organism evidence="2 3">
    <name type="scientific">Streptomyces cupreus</name>
    <dbReference type="NCBI Taxonomy" id="2759956"/>
    <lineage>
        <taxon>Bacteria</taxon>
        <taxon>Bacillati</taxon>
        <taxon>Actinomycetota</taxon>
        <taxon>Actinomycetes</taxon>
        <taxon>Kitasatosporales</taxon>
        <taxon>Streptomycetaceae</taxon>
        <taxon>Streptomyces</taxon>
    </lineage>
</organism>
<keyword evidence="3" id="KW-1185">Reference proteome</keyword>
<keyword evidence="1" id="KW-0812">Transmembrane</keyword>
<accession>A0A7X1J639</accession>
<evidence type="ECO:0000256" key="1">
    <source>
        <dbReference type="SAM" id="Phobius"/>
    </source>
</evidence>
<dbReference type="AlphaFoldDB" id="A0A7X1J639"/>
<keyword evidence="1" id="KW-0472">Membrane</keyword>
<feature type="transmembrane region" description="Helical" evidence="1">
    <location>
        <begin position="187"/>
        <end position="207"/>
    </location>
</feature>
<reference evidence="2 3" key="1">
    <citation type="submission" date="2020-08" db="EMBL/GenBank/DDBJ databases">
        <title>Streptomyces sp. PSKA01 genome sequencing and assembly.</title>
        <authorList>
            <person name="Mandal S."/>
            <person name="Maiti P.K."/>
            <person name="Das P."/>
        </authorList>
    </citation>
    <scope>NUCLEOTIDE SEQUENCE [LARGE SCALE GENOMIC DNA]</scope>
    <source>
        <strain evidence="2 3">PSKA01</strain>
    </source>
</reference>
<dbReference type="Proteomes" id="UP000584670">
    <property type="component" value="Unassembled WGS sequence"/>
</dbReference>
<name>A0A7X1J639_9ACTN</name>
<proteinExistence type="predicted"/>
<evidence type="ECO:0000313" key="3">
    <source>
        <dbReference type="Proteomes" id="UP000584670"/>
    </source>
</evidence>
<dbReference type="EMBL" id="JACMSF010000029">
    <property type="protein sequence ID" value="MBC2904801.1"/>
    <property type="molecule type" value="Genomic_DNA"/>
</dbReference>
<sequence>MNRLLTGLARTGDAWDAMTAAAMATPHRLRAALTVPRHRRTGLIAAAVVLVVYLFSIGDLAVSASGRFTGVPMFQTAWERVFHVRAPYLFEPVVAVHPSAHLAVFVSPLNLLLGGIVAALVGCNIAVAGLAARQAAACRTTSRRKRRGYARLLGMLPAFLLGFACCAPTILLILGTGTAAALLPVLIPLRPVFYPLTLVLLTAALVGQSREPRVARMSAGSARRV</sequence>
<feature type="transmembrane region" description="Helical" evidence="1">
    <location>
        <begin position="152"/>
        <end position="175"/>
    </location>
</feature>